<protein>
    <submittedName>
        <fullName evidence="4">2-deoxy-D-gluconate 3-dehydrogenase</fullName>
    </submittedName>
</protein>
<accession>A0A2N5X6Z2</accession>
<dbReference type="InterPro" id="IPR020904">
    <property type="entry name" value="Sc_DH/Rdtase_CS"/>
</dbReference>
<reference evidence="4 5" key="1">
    <citation type="submission" date="2018-01" db="EMBL/GenBank/DDBJ databases">
        <title>The draft genome sequence of Halioglobus lutimaris HF004.</title>
        <authorList>
            <person name="Du Z.-J."/>
            <person name="Shi M.-J."/>
        </authorList>
    </citation>
    <scope>NUCLEOTIDE SEQUENCE [LARGE SCALE GENOMIC DNA]</scope>
    <source>
        <strain evidence="4 5">HF004</strain>
    </source>
</reference>
<dbReference type="PRINTS" id="PR00081">
    <property type="entry name" value="GDHRDH"/>
</dbReference>
<dbReference type="SUPFAM" id="SSF51735">
    <property type="entry name" value="NAD(P)-binding Rossmann-fold domains"/>
    <property type="match status" value="1"/>
</dbReference>
<dbReference type="PANTHER" id="PTHR43669:SF3">
    <property type="entry name" value="ALCOHOL DEHYDROGENASE, PUTATIVE (AFU_ORTHOLOGUE AFUA_3G03445)-RELATED"/>
    <property type="match status" value="1"/>
</dbReference>
<dbReference type="Pfam" id="PF13561">
    <property type="entry name" value="adh_short_C2"/>
    <property type="match status" value="1"/>
</dbReference>
<comment type="caution">
    <text evidence="4">The sequence shown here is derived from an EMBL/GenBank/DDBJ whole genome shotgun (WGS) entry which is preliminary data.</text>
</comment>
<dbReference type="Gene3D" id="3.40.50.720">
    <property type="entry name" value="NAD(P)-binding Rossmann-like Domain"/>
    <property type="match status" value="1"/>
</dbReference>
<gene>
    <name evidence="4" type="ORF">C0039_03365</name>
</gene>
<dbReference type="PANTHER" id="PTHR43669">
    <property type="entry name" value="5-KETO-D-GLUCONATE 5-REDUCTASE"/>
    <property type="match status" value="1"/>
</dbReference>
<dbReference type="OrthoDB" id="9803333at2"/>
<dbReference type="PROSITE" id="PS00061">
    <property type="entry name" value="ADH_SHORT"/>
    <property type="match status" value="1"/>
</dbReference>
<proteinExistence type="inferred from homology"/>
<organism evidence="4 5">
    <name type="scientific">Pseudohalioglobus lutimaris</name>
    <dbReference type="NCBI Taxonomy" id="1737061"/>
    <lineage>
        <taxon>Bacteria</taxon>
        <taxon>Pseudomonadati</taxon>
        <taxon>Pseudomonadota</taxon>
        <taxon>Gammaproteobacteria</taxon>
        <taxon>Cellvibrionales</taxon>
        <taxon>Halieaceae</taxon>
        <taxon>Pseudohalioglobus</taxon>
    </lineage>
</organism>
<evidence type="ECO:0000256" key="1">
    <source>
        <dbReference type="ARBA" id="ARBA00006484"/>
    </source>
</evidence>
<dbReference type="InterPro" id="IPR002347">
    <property type="entry name" value="SDR_fam"/>
</dbReference>
<keyword evidence="5" id="KW-1185">Reference proteome</keyword>
<dbReference type="InterPro" id="IPR036291">
    <property type="entry name" value="NAD(P)-bd_dom_sf"/>
</dbReference>
<dbReference type="GO" id="GO:0016491">
    <property type="term" value="F:oxidoreductase activity"/>
    <property type="evidence" value="ECO:0007669"/>
    <property type="project" value="UniProtKB-KW"/>
</dbReference>
<name>A0A2N5X6Z2_9GAMM</name>
<evidence type="ECO:0000259" key="3">
    <source>
        <dbReference type="SMART" id="SM00822"/>
    </source>
</evidence>
<sequence>MSADPLFDITDKCILVTGASSGLGAHFAELAALRGARVVLAARREERLASLASIIESAGGQVFSVRMDVCDESSIAQALECVEREFSPVDVLVNNAGVSVTRPFLETDNADWRYQLETNVIGLADVARQVARRMIAAERGGAILNIGSILGVRAGNMAAAYAASKAAVIHLNRGMAIELARHAIRVNALLPGFIASDLSDLKDNPAALERLRAVIPQRRTGDVQDLDGAFLLLVSEASRYMTGSTITVDGGHSSNSL</sequence>
<dbReference type="SMART" id="SM00822">
    <property type="entry name" value="PKS_KR"/>
    <property type="match status" value="1"/>
</dbReference>
<dbReference type="RefSeq" id="WP_101517239.1">
    <property type="nucleotide sequence ID" value="NZ_PKUS01000002.1"/>
</dbReference>
<feature type="domain" description="Ketoreductase" evidence="3">
    <location>
        <begin position="12"/>
        <end position="183"/>
    </location>
</feature>
<comment type="similarity">
    <text evidence="1">Belongs to the short-chain dehydrogenases/reductases (SDR) family.</text>
</comment>
<dbReference type="PRINTS" id="PR00080">
    <property type="entry name" value="SDRFAMILY"/>
</dbReference>
<dbReference type="AlphaFoldDB" id="A0A2N5X6Z2"/>
<dbReference type="InterPro" id="IPR057326">
    <property type="entry name" value="KR_dom"/>
</dbReference>
<dbReference type="EMBL" id="PKUS01000002">
    <property type="protein sequence ID" value="PLW70259.1"/>
    <property type="molecule type" value="Genomic_DNA"/>
</dbReference>
<evidence type="ECO:0000313" key="5">
    <source>
        <dbReference type="Proteomes" id="UP000235005"/>
    </source>
</evidence>
<dbReference type="Proteomes" id="UP000235005">
    <property type="component" value="Unassembled WGS sequence"/>
</dbReference>
<evidence type="ECO:0000256" key="2">
    <source>
        <dbReference type="ARBA" id="ARBA00023002"/>
    </source>
</evidence>
<dbReference type="FunFam" id="3.40.50.720:FF:000084">
    <property type="entry name" value="Short-chain dehydrogenase reductase"/>
    <property type="match status" value="1"/>
</dbReference>
<keyword evidence="2" id="KW-0560">Oxidoreductase</keyword>
<evidence type="ECO:0000313" key="4">
    <source>
        <dbReference type="EMBL" id="PLW70259.1"/>
    </source>
</evidence>